<dbReference type="EMBL" id="UZAI01021773">
    <property type="protein sequence ID" value="VDP56446.1"/>
    <property type="molecule type" value="Genomic_DNA"/>
</dbReference>
<evidence type="ECO:0000256" key="1">
    <source>
        <dbReference type="ARBA" id="ARBA00023157"/>
    </source>
</evidence>
<dbReference type="SUPFAM" id="SSF50494">
    <property type="entry name" value="Trypsin-like serine proteases"/>
    <property type="match status" value="1"/>
</dbReference>
<protein>
    <submittedName>
        <fullName evidence="2">Uncharacterized protein</fullName>
    </submittedName>
</protein>
<dbReference type="InterPro" id="IPR009003">
    <property type="entry name" value="Peptidase_S1_PA"/>
</dbReference>
<dbReference type="GO" id="GO:0006508">
    <property type="term" value="P:proteolysis"/>
    <property type="evidence" value="ECO:0007669"/>
    <property type="project" value="InterPro"/>
</dbReference>
<dbReference type="Proteomes" id="UP000277204">
    <property type="component" value="Unassembled WGS sequence"/>
</dbReference>
<evidence type="ECO:0000313" key="3">
    <source>
        <dbReference type="Proteomes" id="UP000277204"/>
    </source>
</evidence>
<name>A0A183NBU6_9TREM</name>
<dbReference type="PANTHER" id="PTHR24252:SF7">
    <property type="entry name" value="HYALIN"/>
    <property type="match status" value="1"/>
</dbReference>
<sequence length="93" mass="10402">MTTFGLNRFKRIIGGQSVPRGLNRFKRIIGGQSVPRGTYPWAASIQAKRHTLWSTLVTGSEQHYCGAALIKPDWIITAAHCLYDSGEDDEIIR</sequence>
<accession>A0A183NBU6</accession>
<dbReference type="InterPro" id="IPR001254">
    <property type="entry name" value="Trypsin_dom"/>
</dbReference>
<dbReference type="Pfam" id="PF00089">
    <property type="entry name" value="Trypsin"/>
    <property type="match status" value="1"/>
</dbReference>
<organism evidence="2 3">
    <name type="scientific">Schistosoma margrebowiei</name>
    <dbReference type="NCBI Taxonomy" id="48269"/>
    <lineage>
        <taxon>Eukaryota</taxon>
        <taxon>Metazoa</taxon>
        <taxon>Spiralia</taxon>
        <taxon>Lophotrochozoa</taxon>
        <taxon>Platyhelminthes</taxon>
        <taxon>Trematoda</taxon>
        <taxon>Digenea</taxon>
        <taxon>Strigeidida</taxon>
        <taxon>Schistosomatoidea</taxon>
        <taxon>Schistosomatidae</taxon>
        <taxon>Schistosoma</taxon>
    </lineage>
</organism>
<dbReference type="STRING" id="48269.A0A183NBU6"/>
<dbReference type="AlphaFoldDB" id="A0A183NBU6"/>
<dbReference type="PROSITE" id="PS50240">
    <property type="entry name" value="TRYPSIN_DOM"/>
    <property type="match status" value="1"/>
</dbReference>
<keyword evidence="1" id="KW-1015">Disulfide bond</keyword>
<dbReference type="PROSITE" id="PS00134">
    <property type="entry name" value="TRYPSIN_HIS"/>
    <property type="match status" value="1"/>
</dbReference>
<gene>
    <name evidence="2" type="ORF">SMRZ_LOCUS25771</name>
</gene>
<proteinExistence type="predicted"/>
<dbReference type="InterPro" id="IPR043504">
    <property type="entry name" value="Peptidase_S1_PA_chymotrypsin"/>
</dbReference>
<reference evidence="2 3" key="1">
    <citation type="submission" date="2018-11" db="EMBL/GenBank/DDBJ databases">
        <authorList>
            <consortium name="Pathogen Informatics"/>
        </authorList>
    </citation>
    <scope>NUCLEOTIDE SEQUENCE [LARGE SCALE GENOMIC DNA]</scope>
    <source>
        <strain evidence="2 3">Zambia</strain>
    </source>
</reference>
<dbReference type="InterPro" id="IPR018114">
    <property type="entry name" value="TRYPSIN_HIS"/>
</dbReference>
<keyword evidence="3" id="KW-1185">Reference proteome</keyword>
<dbReference type="PANTHER" id="PTHR24252">
    <property type="entry name" value="ACROSIN-RELATED"/>
    <property type="match status" value="1"/>
</dbReference>
<evidence type="ECO:0000313" key="2">
    <source>
        <dbReference type="EMBL" id="VDP56446.1"/>
    </source>
</evidence>
<dbReference type="Gene3D" id="2.40.10.10">
    <property type="entry name" value="Trypsin-like serine proteases"/>
    <property type="match status" value="1"/>
</dbReference>
<dbReference type="GO" id="GO:0004252">
    <property type="term" value="F:serine-type endopeptidase activity"/>
    <property type="evidence" value="ECO:0007669"/>
    <property type="project" value="InterPro"/>
</dbReference>